<sequence length="569" mass="65163">METHPIAEKEGWKVGKDFPVWANNELYLTTIKGGYLLDRESPFEAYKRLSKNAARILKKPKIEGEFFNIFWKGWLIPSTPVMVNLGTEKGLPISCFSGRIGDSMYEIYRKNLEMAILSKHGGGTSYDFSLVRPIGKSIKNGALGTSDGIIPFIKSYDSTIVASKQGKTRRGAVAIYLNIEHKEYPEFLKIREPKGDINRQCHNVHQGVIISNSFMEKVLKKNGKERTLWIDTLKERVQTGEPYLFFQENANKNLPENWKKHGLKIHHSNLCSEIMLPTDENHTLVCCLSSLNLYKYVEWKNTNVVFYAILFLDAVMQEFIDKGKHIKGIEDAVRFAEKSRALGLGTLGWHSYLQSNMIPFISVKSKILTHNIFKYIQKESKKATKYLAKEYGESEWNLGTGRRNLTLMAMAPNRSSAKLAGGLSQGVEPLAANIYVDDDSKGMHIRKNPYLEKILMKNGHNLPEVWEQIANEKGSCLGLTILNEEQKNVFRCFKEINQLELIKQASIRQKYIDQGQSINLSFHQNAPAKYINRVHFEAWKIGLKSLYYYRSESILRADTKRDLYLESLL</sequence>
<dbReference type="GO" id="GO:0005971">
    <property type="term" value="C:ribonucleoside-diphosphate reductase complex"/>
    <property type="evidence" value="ECO:0007669"/>
    <property type="project" value="TreeGrafter"/>
</dbReference>
<evidence type="ECO:0000313" key="7">
    <source>
        <dbReference type="Proteomes" id="UP000263619"/>
    </source>
</evidence>
<feature type="domain" description="Ribonucleotide reductase large subunit C-terminal" evidence="5">
    <location>
        <begin position="400"/>
        <end position="549"/>
    </location>
</feature>
<dbReference type="InterPro" id="IPR013509">
    <property type="entry name" value="RNR_lsu_N"/>
</dbReference>
<dbReference type="Proteomes" id="UP000263619">
    <property type="component" value="Chromosome"/>
</dbReference>
<dbReference type="GO" id="GO:0005524">
    <property type="term" value="F:ATP binding"/>
    <property type="evidence" value="ECO:0007669"/>
    <property type="project" value="InterPro"/>
</dbReference>
<dbReference type="GO" id="GO:0004748">
    <property type="term" value="F:ribonucleoside-diphosphate reductase activity, thioredoxin disulfide as acceptor"/>
    <property type="evidence" value="ECO:0007669"/>
    <property type="project" value="UniProtKB-EC"/>
</dbReference>
<dbReference type="Pfam" id="PF00317">
    <property type="entry name" value="Ribonuc_red_lgN"/>
    <property type="match status" value="1"/>
</dbReference>
<comment type="catalytic activity">
    <reaction evidence="3">
        <text>a 2'-deoxyribonucleoside 5'-diphosphate + [thioredoxin]-disulfide + H2O = a ribonucleoside 5'-diphosphate + [thioredoxin]-dithiol</text>
        <dbReference type="Rhea" id="RHEA:23252"/>
        <dbReference type="Rhea" id="RHEA-COMP:10698"/>
        <dbReference type="Rhea" id="RHEA-COMP:10700"/>
        <dbReference type="ChEBI" id="CHEBI:15377"/>
        <dbReference type="ChEBI" id="CHEBI:29950"/>
        <dbReference type="ChEBI" id="CHEBI:50058"/>
        <dbReference type="ChEBI" id="CHEBI:57930"/>
        <dbReference type="ChEBI" id="CHEBI:73316"/>
        <dbReference type="EC" id="1.17.4.1"/>
    </reaction>
</comment>
<evidence type="ECO:0000313" key="6">
    <source>
        <dbReference type="EMBL" id="BBA17263.1"/>
    </source>
</evidence>
<keyword evidence="2 3" id="KW-0215">Deoxyribonucleotide synthesis</keyword>
<dbReference type="InterPro" id="IPR000788">
    <property type="entry name" value="RNR_lg_C"/>
</dbReference>
<dbReference type="EMBL" id="AP014608">
    <property type="protein sequence ID" value="BBA17263.1"/>
    <property type="molecule type" value="Genomic_DNA"/>
</dbReference>
<gene>
    <name evidence="6" type="primary">nrdA</name>
    <name evidence="6" type="ORF">STAT_335</name>
</gene>
<dbReference type="OrthoDB" id="9762933at2"/>
<feature type="domain" description="Ribonucleotide reductase large subunit C-terminal" evidence="5">
    <location>
        <begin position="94"/>
        <end position="221"/>
    </location>
</feature>
<feature type="domain" description="Ribonucleotide reductase large subunit N-terminal" evidence="4">
    <location>
        <begin position="26"/>
        <end position="90"/>
    </location>
</feature>
<evidence type="ECO:0000256" key="2">
    <source>
        <dbReference type="ARBA" id="ARBA00023116"/>
    </source>
</evidence>
<reference evidence="6 7" key="1">
    <citation type="submission" date="2014-06" db="EMBL/GenBank/DDBJ databases">
        <title>Genome sequence of the intracellular symbiont Blattabacterium cuenoti, strain STAT from the wood feeding cockroach Salganea taiwanensis taiwanensis.</title>
        <authorList>
            <person name="Kinjo Y."/>
            <person name="Ohkuma M."/>
            <person name="Tokuda G."/>
        </authorList>
    </citation>
    <scope>NUCLEOTIDE SEQUENCE [LARGE SCALE GENOMIC DNA]</scope>
    <source>
        <strain evidence="6 7">STAT</strain>
    </source>
</reference>
<evidence type="ECO:0000259" key="5">
    <source>
        <dbReference type="Pfam" id="PF02867"/>
    </source>
</evidence>
<dbReference type="PANTHER" id="PTHR11573:SF6">
    <property type="entry name" value="RIBONUCLEOSIDE-DIPHOSPHATE REDUCTASE LARGE SUBUNIT"/>
    <property type="match status" value="1"/>
</dbReference>
<comment type="similarity">
    <text evidence="1 3">Belongs to the ribonucleoside diphosphate reductase large chain family.</text>
</comment>
<feature type="domain" description="Ribonucleotide reductase large subunit C-terminal" evidence="5">
    <location>
        <begin position="222"/>
        <end position="394"/>
    </location>
</feature>
<dbReference type="AlphaFoldDB" id="A0A224AIP4"/>
<dbReference type="InterPro" id="IPR039718">
    <property type="entry name" value="Rrm1"/>
</dbReference>
<dbReference type="PRINTS" id="PR01183">
    <property type="entry name" value="RIBORDTASEM1"/>
</dbReference>
<dbReference type="SUPFAM" id="SSF51998">
    <property type="entry name" value="PFL-like glycyl radical enzymes"/>
    <property type="match status" value="1"/>
</dbReference>
<proteinExistence type="inferred from homology"/>
<dbReference type="Pfam" id="PF02867">
    <property type="entry name" value="Ribonuc_red_lgC"/>
    <property type="match status" value="3"/>
</dbReference>
<organism evidence="6 7">
    <name type="scientific">Blattabacterium cuenoti STAT</name>
    <dbReference type="NCBI Taxonomy" id="1457030"/>
    <lineage>
        <taxon>Bacteria</taxon>
        <taxon>Pseudomonadati</taxon>
        <taxon>Bacteroidota</taxon>
        <taxon>Flavobacteriia</taxon>
        <taxon>Flavobacteriales</taxon>
        <taxon>Blattabacteriaceae</taxon>
        <taxon>Blattabacterium</taxon>
    </lineage>
</organism>
<comment type="function">
    <text evidence="3">Provides the precursors necessary for DNA synthesis. Catalyzes the biosynthesis of deoxyribonucleotides from the corresponding ribonucleotides.</text>
</comment>
<dbReference type="RefSeq" id="WP_119305528.1">
    <property type="nucleotide sequence ID" value="NZ_AP014608.1"/>
</dbReference>
<dbReference type="NCBIfam" id="NF006577">
    <property type="entry name" value="PRK09102.1"/>
    <property type="match status" value="1"/>
</dbReference>
<keyword evidence="7" id="KW-1185">Reference proteome</keyword>
<protein>
    <recommendedName>
        <fullName evidence="3">Ribonucleoside-diphosphate reductase</fullName>
        <ecNumber evidence="3">1.17.4.1</ecNumber>
    </recommendedName>
</protein>
<accession>A0A224AIP4</accession>
<evidence type="ECO:0000256" key="3">
    <source>
        <dbReference type="RuleBase" id="RU003410"/>
    </source>
</evidence>
<dbReference type="GO" id="GO:0009263">
    <property type="term" value="P:deoxyribonucleotide biosynthetic process"/>
    <property type="evidence" value="ECO:0007669"/>
    <property type="project" value="UniProtKB-KW"/>
</dbReference>
<evidence type="ECO:0000259" key="4">
    <source>
        <dbReference type="Pfam" id="PF00317"/>
    </source>
</evidence>
<name>A0A224AIP4_9FLAO</name>
<evidence type="ECO:0000256" key="1">
    <source>
        <dbReference type="ARBA" id="ARBA00010406"/>
    </source>
</evidence>
<keyword evidence="3" id="KW-0560">Oxidoreductase</keyword>
<dbReference type="PANTHER" id="PTHR11573">
    <property type="entry name" value="RIBONUCLEOSIDE-DIPHOSPHATE REDUCTASE LARGE CHAIN"/>
    <property type="match status" value="1"/>
</dbReference>
<dbReference type="Gene3D" id="3.20.70.20">
    <property type="match status" value="1"/>
</dbReference>
<dbReference type="EC" id="1.17.4.1" evidence="3"/>